<dbReference type="EMBL" id="LT546645">
    <property type="protein sequence ID" value="SAI74080.1"/>
    <property type="molecule type" value="Genomic_DNA"/>
</dbReference>
<dbReference type="PATRIC" id="fig|123899.6.peg.4005"/>
<reference evidence="2 3" key="1">
    <citation type="submission" date="2016-04" db="EMBL/GenBank/DDBJ databases">
        <authorList>
            <consortium name="Pathogen Informatics"/>
        </authorList>
    </citation>
    <scope>NUCLEOTIDE SEQUENCE [LARGE SCALE GENOMIC DNA]</scope>
    <source>
        <strain evidence="2 3">H044680328</strain>
    </source>
</reference>
<dbReference type="OrthoDB" id="8656777at2"/>
<evidence type="ECO:0000313" key="2">
    <source>
        <dbReference type="EMBL" id="SAI74080.1"/>
    </source>
</evidence>
<keyword evidence="3" id="KW-1185">Reference proteome</keyword>
<proteinExistence type="predicted"/>
<dbReference type="RefSeq" id="WP_025512537.1">
    <property type="nucleotide sequence ID" value="NZ_CP016340.1"/>
</dbReference>
<accession>A0A157SUF7</accession>
<sequence>MSQAKWDFRIERPVGSDGHWQISYVLLPPDPSQQERRIDVQQHYPAAQTAIDEATRLALIQVADLNGQPPDLRAATAQEAPFTPDSRF</sequence>
<organism evidence="2 3">
    <name type="scientific">Bordetella trematum</name>
    <dbReference type="NCBI Taxonomy" id="123899"/>
    <lineage>
        <taxon>Bacteria</taxon>
        <taxon>Pseudomonadati</taxon>
        <taxon>Pseudomonadota</taxon>
        <taxon>Betaproteobacteria</taxon>
        <taxon>Burkholderiales</taxon>
        <taxon>Alcaligenaceae</taxon>
        <taxon>Bordetella</taxon>
    </lineage>
</organism>
<dbReference type="Proteomes" id="UP000076825">
    <property type="component" value="Chromosome 1"/>
</dbReference>
<evidence type="ECO:0000256" key="1">
    <source>
        <dbReference type="SAM" id="MobiDB-lite"/>
    </source>
</evidence>
<dbReference type="eggNOG" id="ENOG5030VJ2">
    <property type="taxonomic scope" value="Bacteria"/>
</dbReference>
<gene>
    <name evidence="2" type="ORF">SAMEA3906487_04009</name>
</gene>
<dbReference type="KEGG" id="btrm:SAMEA390648704009"/>
<dbReference type="AlphaFoldDB" id="A0A157SUF7"/>
<evidence type="ECO:0000313" key="3">
    <source>
        <dbReference type="Proteomes" id="UP000076825"/>
    </source>
</evidence>
<protein>
    <submittedName>
        <fullName evidence="2">Uncharacterized protein</fullName>
    </submittedName>
</protein>
<feature type="region of interest" description="Disordered" evidence="1">
    <location>
        <begin position="68"/>
        <end position="88"/>
    </location>
</feature>
<dbReference type="GeneID" id="56588774"/>
<name>A0A157SUF7_9BORD</name>
<dbReference type="STRING" id="123899.SAMEA3906487_04009"/>